<evidence type="ECO:0000313" key="2">
    <source>
        <dbReference type="Proteomes" id="UP000644699"/>
    </source>
</evidence>
<sequence length="147" mass="15562">MHTLRHLLIGIIGASALFAGSALAEIPGKNGKAEAGAEAPAPAPAAPKAPFMKPMSRLASILGSVHFLRELCGDENAGIWRDRMNDLLAAQSPAPAERQQLIASFNSGYRAFASVYRRCTPAARMAVGRYQDEGVALSRDIAGRFGN</sequence>
<protein>
    <recommendedName>
        <fullName evidence="3">TIGR02301 family protein</fullName>
    </recommendedName>
</protein>
<reference evidence="1" key="1">
    <citation type="journal article" date="2014" name="Int. J. Syst. Evol. Microbiol.">
        <title>Complete genome sequence of Corynebacterium casei LMG S-19264T (=DSM 44701T), isolated from a smear-ripened cheese.</title>
        <authorList>
            <consortium name="US DOE Joint Genome Institute (JGI-PGF)"/>
            <person name="Walter F."/>
            <person name="Albersmeier A."/>
            <person name="Kalinowski J."/>
            <person name="Ruckert C."/>
        </authorList>
    </citation>
    <scope>NUCLEOTIDE SEQUENCE</scope>
    <source>
        <strain evidence="1">CGMCC 1.15367</strain>
    </source>
</reference>
<keyword evidence="2" id="KW-1185">Reference proteome</keyword>
<proteinExistence type="predicted"/>
<comment type="caution">
    <text evidence="1">The sequence shown here is derived from an EMBL/GenBank/DDBJ whole genome shotgun (WGS) entry which is preliminary data.</text>
</comment>
<dbReference type="NCBIfam" id="TIGR02301">
    <property type="entry name" value="TIGR02301 family protein"/>
    <property type="match status" value="1"/>
</dbReference>
<gene>
    <name evidence="1" type="ORF">GCM10011390_42390</name>
</gene>
<dbReference type="Pfam" id="PF09539">
    <property type="entry name" value="DUF2385"/>
    <property type="match status" value="1"/>
</dbReference>
<dbReference type="AlphaFoldDB" id="A0A917EAA3"/>
<organism evidence="1 2">
    <name type="scientific">Aureimonas endophytica</name>
    <dbReference type="NCBI Taxonomy" id="2027858"/>
    <lineage>
        <taxon>Bacteria</taxon>
        <taxon>Pseudomonadati</taxon>
        <taxon>Pseudomonadota</taxon>
        <taxon>Alphaproteobacteria</taxon>
        <taxon>Hyphomicrobiales</taxon>
        <taxon>Aurantimonadaceae</taxon>
        <taxon>Aureimonas</taxon>
    </lineage>
</organism>
<evidence type="ECO:0000313" key="1">
    <source>
        <dbReference type="EMBL" id="GGE18727.1"/>
    </source>
</evidence>
<dbReference type="Proteomes" id="UP000644699">
    <property type="component" value="Unassembled WGS sequence"/>
</dbReference>
<dbReference type="EMBL" id="BMIQ01000008">
    <property type="protein sequence ID" value="GGE18727.1"/>
    <property type="molecule type" value="Genomic_DNA"/>
</dbReference>
<dbReference type="RefSeq" id="WP_188912055.1">
    <property type="nucleotide sequence ID" value="NZ_BMIQ01000008.1"/>
</dbReference>
<name>A0A917EAA3_9HYPH</name>
<accession>A0A917EAA3</accession>
<dbReference type="InterPro" id="IPR012645">
    <property type="entry name" value="CHP02301"/>
</dbReference>
<evidence type="ECO:0008006" key="3">
    <source>
        <dbReference type="Google" id="ProtNLM"/>
    </source>
</evidence>
<reference evidence="1" key="2">
    <citation type="submission" date="2020-09" db="EMBL/GenBank/DDBJ databases">
        <authorList>
            <person name="Sun Q."/>
            <person name="Zhou Y."/>
        </authorList>
    </citation>
    <scope>NUCLEOTIDE SEQUENCE</scope>
    <source>
        <strain evidence="1">CGMCC 1.15367</strain>
    </source>
</reference>